<gene>
    <name evidence="6" type="ORF">DMC30DRAFT_412779</name>
</gene>
<dbReference type="GO" id="GO:0005634">
    <property type="term" value="C:nucleus"/>
    <property type="evidence" value="ECO:0007669"/>
    <property type="project" value="TreeGrafter"/>
</dbReference>
<feature type="region of interest" description="Disordered" evidence="5">
    <location>
        <begin position="900"/>
        <end position="1007"/>
    </location>
</feature>
<accession>A0A5C5FMT1</accession>
<evidence type="ECO:0000256" key="3">
    <source>
        <dbReference type="ARBA" id="ARBA00022777"/>
    </source>
</evidence>
<dbReference type="GO" id="GO:0008440">
    <property type="term" value="F:inositol-1,4,5-trisphosphate 3-kinase activity"/>
    <property type="evidence" value="ECO:0007669"/>
    <property type="project" value="TreeGrafter"/>
</dbReference>
<keyword evidence="2 4" id="KW-0808">Transferase</keyword>
<feature type="compositionally biased region" description="Polar residues" evidence="5">
    <location>
        <begin position="276"/>
        <end position="303"/>
    </location>
</feature>
<feature type="compositionally biased region" description="Low complexity" evidence="5">
    <location>
        <begin position="319"/>
        <end position="329"/>
    </location>
</feature>
<name>A0A5C5FMT1_9BASI</name>
<evidence type="ECO:0000313" key="6">
    <source>
        <dbReference type="EMBL" id="TNY17254.1"/>
    </source>
</evidence>
<feature type="compositionally biased region" description="Pro residues" evidence="5">
    <location>
        <begin position="229"/>
        <end position="240"/>
    </location>
</feature>
<dbReference type="SUPFAM" id="SSF56104">
    <property type="entry name" value="SAICAR synthase-like"/>
    <property type="match status" value="1"/>
</dbReference>
<feature type="region of interest" description="Disordered" evidence="5">
    <location>
        <begin position="858"/>
        <end position="878"/>
    </location>
</feature>
<feature type="compositionally biased region" description="Low complexity" evidence="5">
    <location>
        <begin position="1058"/>
        <end position="1072"/>
    </location>
</feature>
<dbReference type="EMBL" id="SOZI01000223">
    <property type="protein sequence ID" value="TNY17254.1"/>
    <property type="molecule type" value="Genomic_DNA"/>
</dbReference>
<feature type="compositionally biased region" description="Basic and acidic residues" evidence="5">
    <location>
        <begin position="165"/>
        <end position="174"/>
    </location>
</feature>
<feature type="compositionally biased region" description="Low complexity" evidence="5">
    <location>
        <begin position="51"/>
        <end position="68"/>
    </location>
</feature>
<feature type="region of interest" description="Disordered" evidence="5">
    <location>
        <begin position="1275"/>
        <end position="1372"/>
    </location>
</feature>
<evidence type="ECO:0000256" key="4">
    <source>
        <dbReference type="RuleBase" id="RU363090"/>
    </source>
</evidence>
<dbReference type="InterPro" id="IPR005522">
    <property type="entry name" value="IPK"/>
</dbReference>
<feature type="region of interest" description="Disordered" evidence="5">
    <location>
        <begin position="656"/>
        <end position="719"/>
    </location>
</feature>
<protein>
    <recommendedName>
        <fullName evidence="4">Kinase</fullName>
        <ecNumber evidence="4">2.7.-.-</ecNumber>
    </recommendedName>
</protein>
<evidence type="ECO:0000256" key="1">
    <source>
        <dbReference type="ARBA" id="ARBA00007374"/>
    </source>
</evidence>
<feature type="compositionally biased region" description="Low complexity" evidence="5">
    <location>
        <begin position="100"/>
        <end position="113"/>
    </location>
</feature>
<feature type="compositionally biased region" description="Basic residues" evidence="5">
    <location>
        <begin position="1341"/>
        <end position="1352"/>
    </location>
</feature>
<feature type="compositionally biased region" description="Low complexity" evidence="5">
    <location>
        <begin position="1038"/>
        <end position="1049"/>
    </location>
</feature>
<feature type="region of interest" description="Disordered" evidence="5">
    <location>
        <begin position="736"/>
        <end position="770"/>
    </location>
</feature>
<feature type="compositionally biased region" description="Low complexity" evidence="5">
    <location>
        <begin position="491"/>
        <end position="504"/>
    </location>
</feature>
<feature type="compositionally biased region" description="Basic residues" evidence="5">
    <location>
        <begin position="1359"/>
        <end position="1371"/>
    </location>
</feature>
<dbReference type="STRING" id="5288.A0A5C5FMT1"/>
<feature type="compositionally biased region" description="Basic residues" evidence="5">
    <location>
        <begin position="736"/>
        <end position="746"/>
    </location>
</feature>
<keyword evidence="3 4" id="KW-0418">Kinase</keyword>
<keyword evidence="7" id="KW-1185">Reference proteome</keyword>
<reference evidence="6 7" key="1">
    <citation type="submission" date="2019-03" db="EMBL/GenBank/DDBJ databases">
        <title>Rhodosporidium diobovatum UCD-FST 08-225 genome sequencing, assembly, and annotation.</title>
        <authorList>
            <person name="Fakankun I.U."/>
            <person name="Fristensky B."/>
            <person name="Levin D.B."/>
        </authorList>
    </citation>
    <scope>NUCLEOTIDE SEQUENCE [LARGE SCALE GENOMIC DNA]</scope>
    <source>
        <strain evidence="6 7">UCD-FST 08-225</strain>
    </source>
</reference>
<feature type="region of interest" description="Disordered" evidence="5">
    <location>
        <begin position="472"/>
        <end position="545"/>
    </location>
</feature>
<dbReference type="Gene3D" id="3.30.470.160">
    <property type="entry name" value="Inositol polyphosphate kinase"/>
    <property type="match status" value="1"/>
</dbReference>
<dbReference type="GO" id="GO:0046854">
    <property type="term" value="P:phosphatidylinositol phosphate biosynthetic process"/>
    <property type="evidence" value="ECO:0007669"/>
    <property type="project" value="TreeGrafter"/>
</dbReference>
<dbReference type="OrthoDB" id="2573163at2759"/>
<evidence type="ECO:0000256" key="5">
    <source>
        <dbReference type="SAM" id="MobiDB-lite"/>
    </source>
</evidence>
<dbReference type="PANTHER" id="PTHR12400">
    <property type="entry name" value="INOSITOL POLYPHOSPHATE KINASE"/>
    <property type="match status" value="1"/>
</dbReference>
<feature type="compositionally biased region" description="Basic and acidic residues" evidence="5">
    <location>
        <begin position="406"/>
        <end position="417"/>
    </location>
</feature>
<feature type="compositionally biased region" description="Basic and acidic residues" evidence="5">
    <location>
        <begin position="666"/>
        <end position="675"/>
    </location>
</feature>
<dbReference type="PANTHER" id="PTHR12400:SF21">
    <property type="entry name" value="KINASE"/>
    <property type="match status" value="1"/>
</dbReference>
<comment type="similarity">
    <text evidence="1 4">Belongs to the inositol phosphokinase (IPK) family.</text>
</comment>
<evidence type="ECO:0000256" key="2">
    <source>
        <dbReference type="ARBA" id="ARBA00022679"/>
    </source>
</evidence>
<feature type="compositionally biased region" description="Low complexity" evidence="5">
    <location>
        <begin position="16"/>
        <end position="43"/>
    </location>
</feature>
<dbReference type="GO" id="GO:0032958">
    <property type="term" value="P:inositol phosphate biosynthetic process"/>
    <property type="evidence" value="ECO:0007669"/>
    <property type="project" value="InterPro"/>
</dbReference>
<feature type="compositionally biased region" description="Low complexity" evidence="5">
    <location>
        <begin position="432"/>
        <end position="444"/>
    </location>
</feature>
<feature type="compositionally biased region" description="Basic and acidic residues" evidence="5">
    <location>
        <begin position="130"/>
        <end position="145"/>
    </location>
</feature>
<evidence type="ECO:0000313" key="7">
    <source>
        <dbReference type="Proteomes" id="UP000311382"/>
    </source>
</evidence>
<organism evidence="6 7">
    <name type="scientific">Rhodotorula diobovata</name>
    <dbReference type="NCBI Taxonomy" id="5288"/>
    <lineage>
        <taxon>Eukaryota</taxon>
        <taxon>Fungi</taxon>
        <taxon>Dikarya</taxon>
        <taxon>Basidiomycota</taxon>
        <taxon>Pucciniomycotina</taxon>
        <taxon>Microbotryomycetes</taxon>
        <taxon>Sporidiobolales</taxon>
        <taxon>Sporidiobolaceae</taxon>
        <taxon>Rhodotorula</taxon>
    </lineage>
</organism>
<feature type="compositionally biased region" description="Low complexity" evidence="5">
    <location>
        <begin position="199"/>
        <end position="220"/>
    </location>
</feature>
<dbReference type="Proteomes" id="UP000311382">
    <property type="component" value="Unassembled WGS sequence"/>
</dbReference>
<dbReference type="GO" id="GO:0000824">
    <property type="term" value="F:inositol-1,4,5,6-tetrakisphosphate 3-kinase activity"/>
    <property type="evidence" value="ECO:0007669"/>
    <property type="project" value="TreeGrafter"/>
</dbReference>
<feature type="region of interest" description="Disordered" evidence="5">
    <location>
        <begin position="1036"/>
        <end position="1097"/>
    </location>
</feature>
<dbReference type="Pfam" id="PF03770">
    <property type="entry name" value="IPK"/>
    <property type="match status" value="1"/>
</dbReference>
<proteinExistence type="inferred from homology"/>
<dbReference type="EC" id="2.7.-.-" evidence="4"/>
<dbReference type="InterPro" id="IPR038286">
    <property type="entry name" value="IPK_sf"/>
</dbReference>
<sequence>MANHEPHTALAPPVPSSSSGTPSPAALSRALSDLALSNSSTSARVDPPSPRQRSPRAASPASSAAASSLGSSIFDRPSVSSRSTRDSTLHSLHRHPSQLGAPGASTSAGAMGPPSGGGRKASVSLQLFKETARAGEGEGATDGRRAAPRPSPGKSRHPSSSSSAKGKEREREHTITLPAGEGFLTFSSPLASPDATIFAPVASSPHSVSRSRNSSRAPSRLGQHSPAVSPHPLPTSPVRPIPLHATHSPHAPHPPPSLAQSLSTSFPLHQHPFPSGLSSSRPASPHLTPQHSHYSPRSVSTASPIPDLPASEGRGLGLGEPALPLPTAGFGAGLTTGRLPEQAVVEEEDEDANTPPLPRSLANEEPLDDDEALPPVSAGLKLLYSPRMSLDPSRHTTPHHSPPHATLERRRSDKLREPPVSTARAADKHVEPASAPAASTSAPALAPPVAVPAALTIPPHGGTRVGFAERLEERQSRPISEAEEERSEYDSWTGSTSEYSSSVSDWTGDDYLTGEEGTGSGSDEDDDAGEGAHDAFDDAQEGGEQEYEVDMGALQDKLAQGGGGEVSMRRDMGRASDFKSRLVGGDGRTSATVPLEPFRHQVGGHNHIFRFSKKAVCKPLTSRENQFYEAVERTSPRLLGFVPQYLGVLNVTYRRAPSTTPARPESPAEHDDKGGARLSRRHSSPAGTGANTPARRVFRQKSGQLDEREEEVPEVTLERNRHIIPDSMVWDAVKGLRKSTGRRRARRAGERSTDPETAANDSPGGGLLSSPDFLPSSYSIAGSVCEKAQLAQVPSFPPLAESPSTPVAVPPTPNSTPVDGALFSSSARGRAHSSDFSSFPTAFARRFSPVRPMTLCPPSPASWSSHRASPGIAGTGSTKVNTKLCEQVLREVFSSPKLREGRRGWKEGKRRKMRSLHSTGDVAAALREAAAAEERGTSSDRGTPADVTAIRPGLRASQSAVFAPPSPLERQEHEAEHDEVEDPGDAADRECEGDGEGVDDARRSLSDDRAAAAQAAYRGRKSSLGDEGMFAMDDVDEAPTTPVTATRPRGSADDTPLARRAVPASPSSLAPAFPTPEPSSPAVARAPTPPQPASPSRQEQFILMEDLTGNLKKPCVLDLKMGTRQYGILATPEKKKSQTKKCSKTTSHDLGVRICGMQVYKVPEERFVFQDKYFGRKVTIGDFPAVLASFLHDGERVLAYHIPHILRQLYRLASIVFGLDRFRFYAASLLFIYDGDPDVQAAYRKSVLEQMAEPTAPAVNLKALSSSLPNHSPASGWARIASASDSPPDATDEDGRGRGAASGQRRARALSVGGNDDEDEDNSDERTLHAASSGLHETSRLRRHEHDRHRNGRAGSKGGHSHRRSKSKKSKVAGAVTIRLIDFAHCTTGDDFVDPAEAASLSLDLEPGEFAPDGRIVARFPPTHPDQPDRGFALGLRSLCAALRMIWADECSAGHLEGMDRELHVEGEDVFKRVWGPEADEPGLVLKSLTPETVYELATS</sequence>
<comment type="caution">
    <text evidence="6">The sequence shown here is derived from an EMBL/GenBank/DDBJ whole genome shotgun (WGS) entry which is preliminary data.</text>
</comment>
<feature type="region of interest" description="Disordered" evidence="5">
    <location>
        <begin position="1"/>
        <end position="445"/>
    </location>
</feature>
<dbReference type="GO" id="GO:0005737">
    <property type="term" value="C:cytoplasm"/>
    <property type="evidence" value="ECO:0007669"/>
    <property type="project" value="TreeGrafter"/>
</dbReference>